<name>B4JZQ1_DROGR</name>
<dbReference type="InterPro" id="IPR037863">
    <property type="entry name" value="RHOGAP6/36"/>
</dbReference>
<dbReference type="PhylomeDB" id="B4JZQ1"/>
<keyword evidence="4" id="KW-1185">Reference proteome</keyword>
<feature type="compositionally biased region" description="Polar residues" evidence="2">
    <location>
        <begin position="387"/>
        <end position="408"/>
    </location>
</feature>
<feature type="region of interest" description="Disordered" evidence="2">
    <location>
        <begin position="387"/>
        <end position="419"/>
    </location>
</feature>
<dbReference type="Proteomes" id="UP000001070">
    <property type="component" value="Unassembled WGS sequence"/>
</dbReference>
<dbReference type="EMBL" id="CH916380">
    <property type="protein sequence ID" value="EDV90917.1"/>
    <property type="molecule type" value="Genomic_DNA"/>
</dbReference>
<dbReference type="eggNOG" id="KOG2710">
    <property type="taxonomic scope" value="Eukaryota"/>
</dbReference>
<evidence type="ECO:0000313" key="3">
    <source>
        <dbReference type="EMBL" id="EDV90917.1"/>
    </source>
</evidence>
<evidence type="ECO:0000256" key="1">
    <source>
        <dbReference type="ARBA" id="ARBA00022468"/>
    </source>
</evidence>
<keyword evidence="1" id="KW-0343">GTPase activation</keyword>
<feature type="compositionally biased region" description="Low complexity" evidence="2">
    <location>
        <begin position="41"/>
        <end position="78"/>
    </location>
</feature>
<dbReference type="AlphaFoldDB" id="B4JZQ1"/>
<dbReference type="FunCoup" id="B4JZQ1">
    <property type="interactions" value="2"/>
</dbReference>
<dbReference type="PANTHER" id="PTHR12635">
    <property type="entry name" value="RHO-GTPASE-ACTIVATING PROTEIN 6 FAMILY MEMBER"/>
    <property type="match status" value="1"/>
</dbReference>
<feature type="region of interest" description="Disordered" evidence="2">
    <location>
        <begin position="41"/>
        <end position="80"/>
    </location>
</feature>
<gene>
    <name evidence="3" type="primary">Dgri\GH23981</name>
    <name evidence="3" type="ORF">Dgri_GH23981</name>
</gene>
<protein>
    <submittedName>
        <fullName evidence="3">GH23981</fullName>
    </submittedName>
</protein>
<evidence type="ECO:0000313" key="4">
    <source>
        <dbReference type="Proteomes" id="UP000001070"/>
    </source>
</evidence>
<accession>B4JZQ1</accession>
<organism evidence="4">
    <name type="scientific">Drosophila grimshawi</name>
    <name type="common">Hawaiian fruit fly</name>
    <name type="synonym">Idiomyia grimshawi</name>
    <dbReference type="NCBI Taxonomy" id="7222"/>
    <lineage>
        <taxon>Eukaryota</taxon>
        <taxon>Metazoa</taxon>
        <taxon>Ecdysozoa</taxon>
        <taxon>Arthropoda</taxon>
        <taxon>Hexapoda</taxon>
        <taxon>Insecta</taxon>
        <taxon>Pterygota</taxon>
        <taxon>Neoptera</taxon>
        <taxon>Endopterygota</taxon>
        <taxon>Diptera</taxon>
        <taxon>Brachycera</taxon>
        <taxon>Muscomorpha</taxon>
        <taxon>Ephydroidea</taxon>
        <taxon>Drosophilidae</taxon>
        <taxon>Drosophila</taxon>
        <taxon>Hawaiian Drosophila</taxon>
    </lineage>
</organism>
<proteinExistence type="predicted"/>
<feature type="region of interest" description="Disordered" evidence="2">
    <location>
        <begin position="93"/>
        <end position="112"/>
    </location>
</feature>
<dbReference type="PANTHER" id="PTHR12635:SF7">
    <property type="entry name" value="RHO GTPASE ACTIVATING PROTEIN 6-RELATED"/>
    <property type="match status" value="1"/>
</dbReference>
<dbReference type="InParanoid" id="B4JZQ1"/>
<dbReference type="OMA" id="VINPPGI"/>
<feature type="compositionally biased region" description="Polar residues" evidence="2">
    <location>
        <begin position="232"/>
        <end position="249"/>
    </location>
</feature>
<sequence length="654" mass="74205">MIGSAGQATTTLRRPVTVIKKRSGPLDGMIDELKRAEDATTTITTNVSTTNRNPNSNANTNVNSNSSSKFNSNVSDSNQMERERATITWLASGRNSPTSAGRRRCHTKEKEKKRERWLLTRKTWRYMTDAGRKLLPDGIQHGADSLPHIEEQFQRVCSSEQRFILWRRKSSFPGASKNSRKRLKLLSRHRSSYAAYSKSGESELNENVDQTIELLQTYLKIRDSYKTTTLLGTKTVRPDQTSSPSSQRPNYEGAAAGGNSSRRRSSIDNEDVSQSVSDTIKRYLRMARKKSVHDGDASRFKSVNYDRNLRNIKAKGEINPPGMDEDNHKAVQTLDAWALVALDFIRGNENPRNLQNAHIAWQKELDERIRKRNEWEMNRQQERDNEIANQSKNHFQPASAPTSPTRSMHSPKEKTGKTAGALLSSSSQFLSNLWNTNPTEQSTSQNYKNGNVNETYLNSKNETTNMQKSKSLSNVGQYVSRKIWGSRSKCQSRQDHSQDFLAQREKWVPSENCTWISTQGQILQLTDTSLEKLSDVEAEMLMHIALEKIKELNIGMNIDLQRKAPKRRVISKKRALTTSFFDIGKKDENNGRDILFGAPLENCLSRDRKRAGDSECGSKHSLTSVFHSNNDNRCRRGGQSNDNVRNSLVVILFI</sequence>
<dbReference type="STRING" id="7222.B4JZQ1"/>
<reference evidence="3 4" key="1">
    <citation type="journal article" date="2007" name="Nature">
        <title>Evolution of genes and genomes on the Drosophila phylogeny.</title>
        <authorList>
            <consortium name="Drosophila 12 Genomes Consortium"/>
            <person name="Clark A.G."/>
            <person name="Eisen M.B."/>
            <person name="Smith D.R."/>
            <person name="Bergman C.M."/>
            <person name="Oliver B."/>
            <person name="Markow T.A."/>
            <person name="Kaufman T.C."/>
            <person name="Kellis M."/>
            <person name="Gelbart W."/>
            <person name="Iyer V.N."/>
            <person name="Pollard D.A."/>
            <person name="Sackton T.B."/>
            <person name="Larracuente A.M."/>
            <person name="Singh N.D."/>
            <person name="Abad J.P."/>
            <person name="Abt D.N."/>
            <person name="Adryan B."/>
            <person name="Aguade M."/>
            <person name="Akashi H."/>
            <person name="Anderson W.W."/>
            <person name="Aquadro C.F."/>
            <person name="Ardell D.H."/>
            <person name="Arguello R."/>
            <person name="Artieri C.G."/>
            <person name="Barbash D.A."/>
            <person name="Barker D."/>
            <person name="Barsanti P."/>
            <person name="Batterham P."/>
            <person name="Batzoglou S."/>
            <person name="Begun D."/>
            <person name="Bhutkar A."/>
            <person name="Blanco E."/>
            <person name="Bosak S.A."/>
            <person name="Bradley R.K."/>
            <person name="Brand A.D."/>
            <person name="Brent M.R."/>
            <person name="Brooks A.N."/>
            <person name="Brown R.H."/>
            <person name="Butlin R.K."/>
            <person name="Caggese C."/>
            <person name="Calvi B.R."/>
            <person name="Bernardo de Carvalho A."/>
            <person name="Caspi A."/>
            <person name="Castrezana S."/>
            <person name="Celniker S.E."/>
            <person name="Chang J.L."/>
            <person name="Chapple C."/>
            <person name="Chatterji S."/>
            <person name="Chinwalla A."/>
            <person name="Civetta A."/>
            <person name="Clifton S.W."/>
            <person name="Comeron J.M."/>
            <person name="Costello J.C."/>
            <person name="Coyne J.A."/>
            <person name="Daub J."/>
            <person name="David R.G."/>
            <person name="Delcher A.L."/>
            <person name="Delehaunty K."/>
            <person name="Do C.B."/>
            <person name="Ebling H."/>
            <person name="Edwards K."/>
            <person name="Eickbush T."/>
            <person name="Evans J.D."/>
            <person name="Filipski A."/>
            <person name="Findeiss S."/>
            <person name="Freyhult E."/>
            <person name="Fulton L."/>
            <person name="Fulton R."/>
            <person name="Garcia A.C."/>
            <person name="Gardiner A."/>
            <person name="Garfield D.A."/>
            <person name="Garvin B.E."/>
            <person name="Gibson G."/>
            <person name="Gilbert D."/>
            <person name="Gnerre S."/>
            <person name="Godfrey J."/>
            <person name="Good R."/>
            <person name="Gotea V."/>
            <person name="Gravely B."/>
            <person name="Greenberg A.J."/>
            <person name="Griffiths-Jones S."/>
            <person name="Gross S."/>
            <person name="Guigo R."/>
            <person name="Gustafson E.A."/>
            <person name="Haerty W."/>
            <person name="Hahn M.W."/>
            <person name="Halligan D.L."/>
            <person name="Halpern A.L."/>
            <person name="Halter G.M."/>
            <person name="Han M.V."/>
            <person name="Heger A."/>
            <person name="Hillier L."/>
            <person name="Hinrichs A.S."/>
            <person name="Holmes I."/>
            <person name="Hoskins R.A."/>
            <person name="Hubisz M.J."/>
            <person name="Hultmark D."/>
            <person name="Huntley M.A."/>
            <person name="Jaffe D.B."/>
            <person name="Jagadeeshan S."/>
            <person name="Jeck W.R."/>
            <person name="Johnson J."/>
            <person name="Jones C.D."/>
            <person name="Jordan W.C."/>
            <person name="Karpen G.H."/>
            <person name="Kataoka E."/>
            <person name="Keightley P.D."/>
            <person name="Kheradpour P."/>
            <person name="Kirkness E.F."/>
            <person name="Koerich L.B."/>
            <person name="Kristiansen K."/>
            <person name="Kudrna D."/>
            <person name="Kulathinal R.J."/>
            <person name="Kumar S."/>
            <person name="Kwok R."/>
            <person name="Lander E."/>
            <person name="Langley C.H."/>
            <person name="Lapoint R."/>
            <person name="Lazzaro B.P."/>
            <person name="Lee S.J."/>
            <person name="Levesque L."/>
            <person name="Li R."/>
            <person name="Lin C.F."/>
            <person name="Lin M.F."/>
            <person name="Lindblad-Toh K."/>
            <person name="Llopart A."/>
            <person name="Long M."/>
            <person name="Low L."/>
            <person name="Lozovsky E."/>
            <person name="Lu J."/>
            <person name="Luo M."/>
            <person name="Machado C.A."/>
            <person name="Makalowski W."/>
            <person name="Marzo M."/>
            <person name="Matsuda M."/>
            <person name="Matzkin L."/>
            <person name="McAllister B."/>
            <person name="McBride C.S."/>
            <person name="McKernan B."/>
            <person name="McKernan K."/>
            <person name="Mendez-Lago M."/>
            <person name="Minx P."/>
            <person name="Mollenhauer M.U."/>
            <person name="Montooth K."/>
            <person name="Mount S.M."/>
            <person name="Mu X."/>
            <person name="Myers E."/>
            <person name="Negre B."/>
            <person name="Newfeld S."/>
            <person name="Nielsen R."/>
            <person name="Noor M.A."/>
            <person name="O'Grady P."/>
            <person name="Pachter L."/>
            <person name="Papaceit M."/>
            <person name="Parisi M.J."/>
            <person name="Parisi M."/>
            <person name="Parts L."/>
            <person name="Pedersen J.S."/>
            <person name="Pesole G."/>
            <person name="Phillippy A.M."/>
            <person name="Ponting C.P."/>
            <person name="Pop M."/>
            <person name="Porcelli D."/>
            <person name="Powell J.R."/>
            <person name="Prohaska S."/>
            <person name="Pruitt K."/>
            <person name="Puig M."/>
            <person name="Quesneville H."/>
            <person name="Ram K.R."/>
            <person name="Rand D."/>
            <person name="Rasmussen M.D."/>
            <person name="Reed L.K."/>
            <person name="Reenan R."/>
            <person name="Reily A."/>
            <person name="Remington K.A."/>
            <person name="Rieger T.T."/>
            <person name="Ritchie M.G."/>
            <person name="Robin C."/>
            <person name="Rogers Y.H."/>
            <person name="Rohde C."/>
            <person name="Rozas J."/>
            <person name="Rubenfield M.J."/>
            <person name="Ruiz A."/>
            <person name="Russo S."/>
            <person name="Salzberg S.L."/>
            <person name="Sanchez-Gracia A."/>
            <person name="Saranga D.J."/>
            <person name="Sato H."/>
            <person name="Schaeffer S.W."/>
            <person name="Schatz M.C."/>
            <person name="Schlenke T."/>
            <person name="Schwartz R."/>
            <person name="Segarra C."/>
            <person name="Singh R.S."/>
            <person name="Sirot L."/>
            <person name="Sirota M."/>
            <person name="Sisneros N.B."/>
            <person name="Smith C.D."/>
            <person name="Smith T.F."/>
            <person name="Spieth J."/>
            <person name="Stage D.E."/>
            <person name="Stark A."/>
            <person name="Stephan W."/>
            <person name="Strausberg R.L."/>
            <person name="Strempel S."/>
            <person name="Sturgill D."/>
            <person name="Sutton G."/>
            <person name="Sutton G.G."/>
            <person name="Tao W."/>
            <person name="Teichmann S."/>
            <person name="Tobari Y.N."/>
            <person name="Tomimura Y."/>
            <person name="Tsolas J.M."/>
            <person name="Valente V.L."/>
            <person name="Venter E."/>
            <person name="Venter J.C."/>
            <person name="Vicario S."/>
            <person name="Vieira F.G."/>
            <person name="Vilella A.J."/>
            <person name="Villasante A."/>
            <person name="Walenz B."/>
            <person name="Wang J."/>
            <person name="Wasserman M."/>
            <person name="Watts T."/>
            <person name="Wilson D."/>
            <person name="Wilson R.K."/>
            <person name="Wing R.A."/>
            <person name="Wolfner M.F."/>
            <person name="Wong A."/>
            <person name="Wong G.K."/>
            <person name="Wu C.I."/>
            <person name="Wu G."/>
            <person name="Yamamoto D."/>
            <person name="Yang H.P."/>
            <person name="Yang S.P."/>
            <person name="Yorke J.A."/>
            <person name="Yoshida K."/>
            <person name="Zdobnov E."/>
            <person name="Zhang P."/>
            <person name="Zhang Y."/>
            <person name="Zimin A.V."/>
            <person name="Baldwin J."/>
            <person name="Abdouelleil A."/>
            <person name="Abdulkadir J."/>
            <person name="Abebe A."/>
            <person name="Abera B."/>
            <person name="Abreu J."/>
            <person name="Acer S.C."/>
            <person name="Aftuck L."/>
            <person name="Alexander A."/>
            <person name="An P."/>
            <person name="Anderson E."/>
            <person name="Anderson S."/>
            <person name="Arachi H."/>
            <person name="Azer M."/>
            <person name="Bachantsang P."/>
            <person name="Barry A."/>
            <person name="Bayul T."/>
            <person name="Berlin A."/>
            <person name="Bessette D."/>
            <person name="Bloom T."/>
            <person name="Blye J."/>
            <person name="Boguslavskiy L."/>
            <person name="Bonnet C."/>
            <person name="Boukhgalter B."/>
            <person name="Bourzgui I."/>
            <person name="Brown A."/>
            <person name="Cahill P."/>
            <person name="Channer S."/>
            <person name="Cheshatsang Y."/>
            <person name="Chuda L."/>
            <person name="Citroen M."/>
            <person name="Collymore A."/>
            <person name="Cooke P."/>
            <person name="Costello M."/>
            <person name="D'Aco K."/>
            <person name="Daza R."/>
            <person name="De Haan G."/>
            <person name="DeGray S."/>
            <person name="DeMaso C."/>
            <person name="Dhargay N."/>
            <person name="Dooley K."/>
            <person name="Dooley E."/>
            <person name="Doricent M."/>
            <person name="Dorje P."/>
            <person name="Dorjee K."/>
            <person name="Dupes A."/>
            <person name="Elong R."/>
            <person name="Falk J."/>
            <person name="Farina A."/>
            <person name="Faro S."/>
            <person name="Ferguson D."/>
            <person name="Fisher S."/>
            <person name="Foley C.D."/>
            <person name="Franke A."/>
            <person name="Friedrich D."/>
            <person name="Gadbois L."/>
            <person name="Gearin G."/>
            <person name="Gearin C.R."/>
            <person name="Giannoukos G."/>
            <person name="Goode T."/>
            <person name="Graham J."/>
            <person name="Grandbois E."/>
            <person name="Grewal S."/>
            <person name="Gyaltsen K."/>
            <person name="Hafez N."/>
            <person name="Hagos B."/>
            <person name="Hall J."/>
            <person name="Henson C."/>
            <person name="Hollinger A."/>
            <person name="Honan T."/>
            <person name="Huard M.D."/>
            <person name="Hughes L."/>
            <person name="Hurhula B."/>
            <person name="Husby M.E."/>
            <person name="Kamat A."/>
            <person name="Kanga B."/>
            <person name="Kashin S."/>
            <person name="Khazanovich D."/>
            <person name="Kisner P."/>
            <person name="Lance K."/>
            <person name="Lara M."/>
            <person name="Lee W."/>
            <person name="Lennon N."/>
            <person name="Letendre F."/>
            <person name="LeVine R."/>
            <person name="Lipovsky A."/>
            <person name="Liu X."/>
            <person name="Liu J."/>
            <person name="Liu S."/>
            <person name="Lokyitsang T."/>
            <person name="Lokyitsang Y."/>
            <person name="Lubonja R."/>
            <person name="Lui A."/>
            <person name="MacDonald P."/>
            <person name="Magnisalis V."/>
            <person name="Maru K."/>
            <person name="Matthews C."/>
            <person name="McCusker W."/>
            <person name="McDonough S."/>
            <person name="Mehta T."/>
            <person name="Meldrim J."/>
            <person name="Meneus L."/>
            <person name="Mihai O."/>
            <person name="Mihalev A."/>
            <person name="Mihova T."/>
            <person name="Mittelman R."/>
            <person name="Mlenga V."/>
            <person name="Montmayeur A."/>
            <person name="Mulrain L."/>
            <person name="Navidi A."/>
            <person name="Naylor J."/>
            <person name="Negash T."/>
            <person name="Nguyen T."/>
            <person name="Nguyen N."/>
            <person name="Nicol R."/>
            <person name="Norbu C."/>
            <person name="Norbu N."/>
            <person name="Novod N."/>
            <person name="O'Neill B."/>
            <person name="Osman S."/>
            <person name="Markiewicz E."/>
            <person name="Oyono O.L."/>
            <person name="Patti C."/>
            <person name="Phunkhang P."/>
            <person name="Pierre F."/>
            <person name="Priest M."/>
            <person name="Raghuraman S."/>
            <person name="Rege F."/>
            <person name="Reyes R."/>
            <person name="Rise C."/>
            <person name="Rogov P."/>
            <person name="Ross K."/>
            <person name="Ryan E."/>
            <person name="Settipalli S."/>
            <person name="Shea T."/>
            <person name="Sherpa N."/>
            <person name="Shi L."/>
            <person name="Shih D."/>
            <person name="Sparrow T."/>
            <person name="Spaulding J."/>
            <person name="Stalker J."/>
            <person name="Stange-Thomann N."/>
            <person name="Stavropoulos S."/>
            <person name="Stone C."/>
            <person name="Strader C."/>
            <person name="Tesfaye S."/>
            <person name="Thomson T."/>
            <person name="Thoulutsang Y."/>
            <person name="Thoulutsang D."/>
            <person name="Topham K."/>
            <person name="Topping I."/>
            <person name="Tsamla T."/>
            <person name="Vassiliev H."/>
            <person name="Vo A."/>
            <person name="Wangchuk T."/>
            <person name="Wangdi T."/>
            <person name="Weiand M."/>
            <person name="Wilkinson J."/>
            <person name="Wilson A."/>
            <person name="Yadav S."/>
            <person name="Young G."/>
            <person name="Yu Q."/>
            <person name="Zembek L."/>
            <person name="Zhong D."/>
            <person name="Zimmer A."/>
            <person name="Zwirko Z."/>
            <person name="Jaffe D.B."/>
            <person name="Alvarez P."/>
            <person name="Brockman W."/>
            <person name="Butler J."/>
            <person name="Chin C."/>
            <person name="Gnerre S."/>
            <person name="Grabherr M."/>
            <person name="Kleber M."/>
            <person name="Mauceli E."/>
            <person name="MacCallum I."/>
        </authorList>
    </citation>
    <scope>NUCLEOTIDE SEQUENCE [LARGE SCALE GENOMIC DNA]</scope>
    <source>
        <strain evidence="4">Tucson 15287-2541.00</strain>
    </source>
</reference>
<dbReference type="OrthoDB" id="10024839at2759"/>
<dbReference type="HOGENOM" id="CLU_017057_0_0_1"/>
<feature type="region of interest" description="Disordered" evidence="2">
    <location>
        <begin position="232"/>
        <end position="274"/>
    </location>
</feature>
<evidence type="ECO:0000256" key="2">
    <source>
        <dbReference type="SAM" id="MobiDB-lite"/>
    </source>
</evidence>
<dbReference type="GO" id="GO:0005096">
    <property type="term" value="F:GTPase activator activity"/>
    <property type="evidence" value="ECO:0007669"/>
    <property type="project" value="UniProtKB-KW"/>
</dbReference>